<dbReference type="Proteomes" id="UP000031982">
    <property type="component" value="Unassembled WGS sequence"/>
</dbReference>
<accession>A0ABR5AXS6</accession>
<evidence type="ECO:0000313" key="1">
    <source>
        <dbReference type="EMBL" id="KIL79479.1"/>
    </source>
</evidence>
<sequence>MGSIKTKQASTKQKASEFHLAVSAAARVANHHNSLSTKGVWNGLIPAPFKVEKKRHAHMKAVPGKL</sequence>
<proteinExistence type="predicted"/>
<gene>
    <name evidence="1" type="ORF">SD77_3345</name>
</gene>
<protein>
    <recommendedName>
        <fullName evidence="3">Ribose 5-phosphate isomerase B</fullName>
    </recommendedName>
</protein>
<dbReference type="RefSeq" id="WP_041094466.1">
    <property type="nucleotide sequence ID" value="NZ_JXLO01000001.1"/>
</dbReference>
<name>A0ABR5AXS6_BACBA</name>
<evidence type="ECO:0000313" key="2">
    <source>
        <dbReference type="Proteomes" id="UP000031982"/>
    </source>
</evidence>
<evidence type="ECO:0008006" key="3">
    <source>
        <dbReference type="Google" id="ProtNLM"/>
    </source>
</evidence>
<keyword evidence="2" id="KW-1185">Reference proteome</keyword>
<comment type="caution">
    <text evidence="1">The sequence shown here is derived from an EMBL/GenBank/DDBJ whole genome shotgun (WGS) entry which is preliminary data.</text>
</comment>
<reference evidence="1 2" key="1">
    <citation type="submission" date="2015-01" db="EMBL/GenBank/DDBJ databases">
        <title>Genome Assembly of Bacillus badius MTCC 1458.</title>
        <authorList>
            <person name="Verma A."/>
            <person name="Khatri I."/>
            <person name="Mual P."/>
            <person name="Subramanian S."/>
            <person name="Krishnamurthi S."/>
        </authorList>
    </citation>
    <scope>NUCLEOTIDE SEQUENCE [LARGE SCALE GENOMIC DNA]</scope>
    <source>
        <strain evidence="1 2">MTCC 1458</strain>
    </source>
</reference>
<organism evidence="1 2">
    <name type="scientific">Bacillus badius</name>
    <dbReference type="NCBI Taxonomy" id="1455"/>
    <lineage>
        <taxon>Bacteria</taxon>
        <taxon>Bacillati</taxon>
        <taxon>Bacillota</taxon>
        <taxon>Bacilli</taxon>
        <taxon>Bacillales</taxon>
        <taxon>Bacillaceae</taxon>
        <taxon>Pseudobacillus</taxon>
    </lineage>
</organism>
<dbReference type="EMBL" id="JXLP01000003">
    <property type="protein sequence ID" value="KIL79479.1"/>
    <property type="molecule type" value="Genomic_DNA"/>
</dbReference>